<reference evidence="1" key="1">
    <citation type="submission" date="2015-04" db="UniProtKB">
        <authorList>
            <consortium name="EnsemblPlants"/>
        </authorList>
    </citation>
    <scope>IDENTIFICATION</scope>
</reference>
<evidence type="ECO:0000313" key="1">
    <source>
        <dbReference type="EnsemblPlants" id="OPUNC06G23870.1"/>
    </source>
</evidence>
<keyword evidence="2" id="KW-1185">Reference proteome</keyword>
<reference evidence="1" key="2">
    <citation type="submission" date="2018-05" db="EMBL/GenBank/DDBJ databases">
        <title>OpunRS2 (Oryza punctata Reference Sequence Version 2).</title>
        <authorList>
            <person name="Zhang J."/>
            <person name="Kudrna D."/>
            <person name="Lee S."/>
            <person name="Talag J."/>
            <person name="Welchert J."/>
            <person name="Wing R.A."/>
        </authorList>
    </citation>
    <scope>NUCLEOTIDE SEQUENCE [LARGE SCALE GENOMIC DNA]</scope>
</reference>
<organism evidence="1">
    <name type="scientific">Oryza punctata</name>
    <name type="common">Red rice</name>
    <dbReference type="NCBI Taxonomy" id="4537"/>
    <lineage>
        <taxon>Eukaryota</taxon>
        <taxon>Viridiplantae</taxon>
        <taxon>Streptophyta</taxon>
        <taxon>Embryophyta</taxon>
        <taxon>Tracheophyta</taxon>
        <taxon>Spermatophyta</taxon>
        <taxon>Magnoliopsida</taxon>
        <taxon>Liliopsida</taxon>
        <taxon>Poales</taxon>
        <taxon>Poaceae</taxon>
        <taxon>BOP clade</taxon>
        <taxon>Oryzoideae</taxon>
        <taxon>Oryzeae</taxon>
        <taxon>Oryzinae</taxon>
        <taxon>Oryza</taxon>
    </lineage>
</organism>
<dbReference type="EnsemblPlants" id="OPUNC06G23870.1">
    <property type="protein sequence ID" value="OPUNC06G23870.1"/>
    <property type="gene ID" value="OPUNC06G23870"/>
</dbReference>
<sequence length="101" mass="10965">MAARARRHRRLLPPPAARRRAARAPILPVHGKLQSYGYCRSPSKFTVHHMLSAGVGNGGGSASEEGFTIHLCRETLYMDHWYSITFNHAVDAAGAPVSGSP</sequence>
<evidence type="ECO:0000313" key="2">
    <source>
        <dbReference type="Proteomes" id="UP000026962"/>
    </source>
</evidence>
<dbReference type="Gramene" id="OPUNC06G23870.1">
    <property type="protein sequence ID" value="OPUNC06G23870.1"/>
    <property type="gene ID" value="OPUNC06G23870"/>
</dbReference>
<accession>A0A0E0LF66</accession>
<dbReference type="AlphaFoldDB" id="A0A0E0LF66"/>
<name>A0A0E0LF66_ORYPU</name>
<dbReference type="Proteomes" id="UP000026962">
    <property type="component" value="Chromosome 6"/>
</dbReference>
<dbReference type="HOGENOM" id="CLU_2296293_0_0_1"/>
<protein>
    <submittedName>
        <fullName evidence="1">Uncharacterized protein</fullName>
    </submittedName>
</protein>
<proteinExistence type="predicted"/>
<dbReference type="STRING" id="4537.A0A0E0LF66"/>